<reference evidence="2 3" key="1">
    <citation type="journal article" date="2016" name="Nat. Commun.">
        <title>Thousands of microbial genomes shed light on interconnected biogeochemical processes in an aquifer system.</title>
        <authorList>
            <person name="Anantharaman K."/>
            <person name="Brown C.T."/>
            <person name="Hug L.A."/>
            <person name="Sharon I."/>
            <person name="Castelle C.J."/>
            <person name="Probst A.J."/>
            <person name="Thomas B.C."/>
            <person name="Singh A."/>
            <person name="Wilkins M.J."/>
            <person name="Karaoz U."/>
            <person name="Brodie E.L."/>
            <person name="Williams K.H."/>
            <person name="Hubbard S.S."/>
            <person name="Banfield J.F."/>
        </authorList>
    </citation>
    <scope>NUCLEOTIDE SEQUENCE [LARGE SCALE GENOMIC DNA]</scope>
</reference>
<organism evidence="2 3">
    <name type="scientific">Candidatus Uhrbacteria bacterium RIFCSPHIGHO2_12_FULL_54_23</name>
    <dbReference type="NCBI Taxonomy" id="1802397"/>
    <lineage>
        <taxon>Bacteria</taxon>
        <taxon>Candidatus Uhriibacteriota</taxon>
    </lineage>
</organism>
<name>A0A1F7UIE1_9BACT</name>
<gene>
    <name evidence="2" type="ORF">A3J43_01205</name>
</gene>
<proteinExistence type="predicted"/>
<evidence type="ECO:0000313" key="3">
    <source>
        <dbReference type="Proteomes" id="UP000176604"/>
    </source>
</evidence>
<dbReference type="EMBL" id="MGEF01000040">
    <property type="protein sequence ID" value="OGL78060.1"/>
    <property type="molecule type" value="Genomic_DNA"/>
</dbReference>
<dbReference type="AlphaFoldDB" id="A0A1F7UIE1"/>
<feature type="compositionally biased region" description="Basic and acidic residues" evidence="1">
    <location>
        <begin position="35"/>
        <end position="54"/>
    </location>
</feature>
<evidence type="ECO:0008006" key="4">
    <source>
        <dbReference type="Google" id="ProtNLM"/>
    </source>
</evidence>
<dbReference type="Proteomes" id="UP000176604">
    <property type="component" value="Unassembled WGS sequence"/>
</dbReference>
<sequence length="880" mass="95943">MKPSIQKEIPIMSGGKGVLSPHVLDLRARIEKGEGGVEKVEKKEERGGKNKDAQSESSLRAPWLQGSAGEENWMKEQYHMPRVLERRPRSFQLWRGVILRGKKYRVKMNFYRAAVRQPEERVAEMAAGARGIAKKAGKVGNGFISLLFYCGVNCGRGVRWIGNVCGRFLRYSASRRLRKKHEDLKEEDAAGYLRESAWSEKDSPISEDELDDAPVILWRRAEVLTLIGLTLGLLIVVKGVSAWDAWGKTKGVVLGEAVEGVEALVAAHDAFARADMPAAIDRFLVAQERFASVSEEIEGNSLASVLGAFSPFKSGMGLVRLGEKSAQAAEHLLVGLKHLDDARAAFGSAPGGVSAALAEAEPAFLSLALAPLQDAVDELQKGEAAFREAQVAAAAVREEDIPEAYRPAVSSLKAVLPPAGRLLTQARVGAELLVSFFGAEKPRRILVLFQNDAELRPTGGFLGSYALIDIDKGRITSLSVPGGGLYDLKGSLTAQVDAPYPFHLFSPTWQVWNANWFFNVPTSARTLAWFLEKSQEPTVDGMIAITPVILEDLLALTGPAVLPEYQAVIDERNVRRILQDETEQNYDRAENKPKQIIADLVPLVIARIPQALSEYPAETIAAAARALDRHDILLWSSQPEEQARIEASGWGGAVAPRAGEDYLAVVHTNVGGGKTDRAFTETWTRELALTEDGDGVAKLVIARTHNGDPGNPYEKAHHVDYVRVFAPHGSTLIAAEGFEAPDPSLFKYDDTLDVYPELKETEAVVEEGWGVRASREHGLTSFGGWIMTKAGETSTVTLTYHVPDVVQEKSPFAFLRGGAQQAAHSYALTVQRQPGAPLAAFTDTILAPAEWGAAQDDQGAVSSEQKLIIDRDQTHTIVWH</sequence>
<accession>A0A1F7UIE1</accession>
<comment type="caution">
    <text evidence="2">The sequence shown here is derived from an EMBL/GenBank/DDBJ whole genome shotgun (WGS) entry which is preliminary data.</text>
</comment>
<dbReference type="InterPro" id="IPR025101">
    <property type="entry name" value="DUF4012"/>
</dbReference>
<evidence type="ECO:0000313" key="2">
    <source>
        <dbReference type="EMBL" id="OGL78060.1"/>
    </source>
</evidence>
<dbReference type="STRING" id="1802397.A3J43_01205"/>
<feature type="region of interest" description="Disordered" evidence="1">
    <location>
        <begin position="35"/>
        <end position="61"/>
    </location>
</feature>
<dbReference type="Pfam" id="PF13196">
    <property type="entry name" value="DUF4012"/>
    <property type="match status" value="1"/>
</dbReference>
<evidence type="ECO:0000256" key="1">
    <source>
        <dbReference type="SAM" id="MobiDB-lite"/>
    </source>
</evidence>
<protein>
    <recommendedName>
        <fullName evidence="4">DUF4012 domain-containing protein</fullName>
    </recommendedName>
</protein>